<feature type="domain" description="Histidine kinase" evidence="2">
    <location>
        <begin position="245"/>
        <end position="336"/>
    </location>
</feature>
<dbReference type="Pfam" id="PF02518">
    <property type="entry name" value="HATPase_c"/>
    <property type="match status" value="1"/>
</dbReference>
<reference evidence="3 4" key="1">
    <citation type="journal article" date="2015" name="BMC Genomics">
        <title>Genome mining reveals unlocked bioactive potential of marine Gram-negative bacteria.</title>
        <authorList>
            <person name="Machado H."/>
            <person name="Sonnenschein E.C."/>
            <person name="Melchiorsen J."/>
            <person name="Gram L."/>
        </authorList>
    </citation>
    <scope>NUCLEOTIDE SEQUENCE [LARGE SCALE GENOMIC DNA]</scope>
    <source>
        <strain evidence="3 4">S4054</strain>
    </source>
</reference>
<comment type="caution">
    <text evidence="3">The sequence shown here is derived from an EMBL/GenBank/DDBJ whole genome shotgun (WGS) entry which is preliminary data.</text>
</comment>
<dbReference type="InterPro" id="IPR036890">
    <property type="entry name" value="HATPase_C_sf"/>
</dbReference>
<evidence type="ECO:0000313" key="3">
    <source>
        <dbReference type="EMBL" id="KKE80984.1"/>
    </source>
</evidence>
<feature type="transmembrane region" description="Helical" evidence="1">
    <location>
        <begin position="40"/>
        <end position="64"/>
    </location>
</feature>
<keyword evidence="1" id="KW-1133">Transmembrane helix</keyword>
<dbReference type="PANTHER" id="PTHR34220:SF7">
    <property type="entry name" value="SENSOR HISTIDINE KINASE YPDA"/>
    <property type="match status" value="1"/>
</dbReference>
<dbReference type="SMART" id="SM00387">
    <property type="entry name" value="HATPase_c"/>
    <property type="match status" value="1"/>
</dbReference>
<keyword evidence="1" id="KW-0812">Transmembrane</keyword>
<evidence type="ECO:0000259" key="2">
    <source>
        <dbReference type="PROSITE" id="PS50109"/>
    </source>
</evidence>
<dbReference type="InterPro" id="IPR010559">
    <property type="entry name" value="Sig_transdc_His_kin_internal"/>
</dbReference>
<dbReference type="Gene3D" id="3.30.565.10">
    <property type="entry name" value="Histidine kinase-like ATPase, C-terminal domain"/>
    <property type="match status" value="1"/>
</dbReference>
<gene>
    <name evidence="3" type="ORF">N479_24050</name>
</gene>
<evidence type="ECO:0000256" key="1">
    <source>
        <dbReference type="SAM" id="Phobius"/>
    </source>
</evidence>
<name>A0A0F6A6C6_9GAMM</name>
<feature type="transmembrane region" description="Helical" evidence="1">
    <location>
        <begin position="12"/>
        <end position="28"/>
    </location>
</feature>
<dbReference type="PATRIC" id="fig|1129367.4.peg.5232"/>
<sequence>MTEIHLNNTEKLLALVIMALVSLAISFTDWIQRGMAYSSLILYSSLLCVLFMYWLPMIISYLGINILKIKNWLAQISAFYFAVVLGSYTWGSLRAILLNIPALTITDAIFVALPWSIGIFVLCKFYLNQKHLKDEQLLRKQAEIKVLHSQLNPHFLFNSLNTISALTVAKPKTAQQLVHSLSTVLRYSINNASNSNAQNKTVSLADELVAINQWCEIEKARFGKDVTFVFDIQDNLLNAQIPAMILQPLLENALKHSVLKPLIVKISATDHDHSFTISVEDNGQGFADHTLSDELDNGLGLAITQSRLQLEMGTQLELSNVPNGGAKVCFALSKGAV</sequence>
<dbReference type="PANTHER" id="PTHR34220">
    <property type="entry name" value="SENSOR HISTIDINE KINASE YPDA"/>
    <property type="match status" value="1"/>
</dbReference>
<dbReference type="GO" id="GO:0000155">
    <property type="term" value="F:phosphorelay sensor kinase activity"/>
    <property type="evidence" value="ECO:0007669"/>
    <property type="project" value="InterPro"/>
</dbReference>
<dbReference type="InterPro" id="IPR003594">
    <property type="entry name" value="HATPase_dom"/>
</dbReference>
<dbReference type="RefSeq" id="WP_046358493.1">
    <property type="nucleotide sequence ID" value="NZ_AUXW01000203.1"/>
</dbReference>
<feature type="transmembrane region" description="Helical" evidence="1">
    <location>
        <begin position="108"/>
        <end position="127"/>
    </location>
</feature>
<accession>A0A0F6A6C6</accession>
<feature type="transmembrane region" description="Helical" evidence="1">
    <location>
        <begin position="76"/>
        <end position="96"/>
    </location>
</feature>
<dbReference type="GO" id="GO:0016020">
    <property type="term" value="C:membrane"/>
    <property type="evidence" value="ECO:0007669"/>
    <property type="project" value="InterPro"/>
</dbReference>
<dbReference type="SUPFAM" id="SSF55874">
    <property type="entry name" value="ATPase domain of HSP90 chaperone/DNA topoisomerase II/histidine kinase"/>
    <property type="match status" value="1"/>
</dbReference>
<dbReference type="PROSITE" id="PS50109">
    <property type="entry name" value="HIS_KIN"/>
    <property type="match status" value="1"/>
</dbReference>
<dbReference type="InterPro" id="IPR005467">
    <property type="entry name" value="His_kinase_dom"/>
</dbReference>
<keyword evidence="1" id="KW-0472">Membrane</keyword>
<dbReference type="InterPro" id="IPR050640">
    <property type="entry name" value="Bact_2-comp_sensor_kinase"/>
</dbReference>
<protein>
    <recommendedName>
        <fullName evidence="2">Histidine kinase domain-containing protein</fullName>
    </recommendedName>
</protein>
<evidence type="ECO:0000313" key="4">
    <source>
        <dbReference type="Proteomes" id="UP000033434"/>
    </source>
</evidence>
<dbReference type="AlphaFoldDB" id="A0A0F6A6C6"/>
<proteinExistence type="predicted"/>
<dbReference type="Pfam" id="PF06580">
    <property type="entry name" value="His_kinase"/>
    <property type="match status" value="1"/>
</dbReference>
<dbReference type="Proteomes" id="UP000033434">
    <property type="component" value="Unassembled WGS sequence"/>
</dbReference>
<dbReference type="EMBL" id="AUXW01000203">
    <property type="protein sequence ID" value="KKE80984.1"/>
    <property type="molecule type" value="Genomic_DNA"/>
</dbReference>
<organism evidence="3 4">
    <name type="scientific">Pseudoalteromonas luteoviolacea S4054</name>
    <dbReference type="NCBI Taxonomy" id="1129367"/>
    <lineage>
        <taxon>Bacteria</taxon>
        <taxon>Pseudomonadati</taxon>
        <taxon>Pseudomonadota</taxon>
        <taxon>Gammaproteobacteria</taxon>
        <taxon>Alteromonadales</taxon>
        <taxon>Pseudoalteromonadaceae</taxon>
        <taxon>Pseudoalteromonas</taxon>
    </lineage>
</organism>